<dbReference type="InterPro" id="IPR010099">
    <property type="entry name" value="SDR39U1"/>
</dbReference>
<feature type="domain" description="NAD-dependent epimerase/dehydratase" evidence="2">
    <location>
        <begin position="165"/>
        <end position="375"/>
    </location>
</feature>
<accession>A0A1F5YAV5</accession>
<dbReference type="NCBIfam" id="TIGR01777">
    <property type="entry name" value="yfcH"/>
    <property type="match status" value="1"/>
</dbReference>
<dbReference type="SUPFAM" id="SSF55961">
    <property type="entry name" value="Bet v1-like"/>
    <property type="match status" value="1"/>
</dbReference>
<evidence type="ECO:0000313" key="4">
    <source>
        <dbReference type="EMBL" id="OGF97189.1"/>
    </source>
</evidence>
<name>A0A1F5YAV5_9BACT</name>
<dbReference type="InterPro" id="IPR023393">
    <property type="entry name" value="START-like_dom_sf"/>
</dbReference>
<dbReference type="InterPro" id="IPR036291">
    <property type="entry name" value="NAD(P)-bd_dom_sf"/>
</dbReference>
<dbReference type="CDD" id="cd07820">
    <property type="entry name" value="SRPBCC_3"/>
    <property type="match status" value="1"/>
</dbReference>
<dbReference type="Proteomes" id="UP000176992">
    <property type="component" value="Unassembled WGS sequence"/>
</dbReference>
<dbReference type="AlphaFoldDB" id="A0A1F5YAV5"/>
<dbReference type="PANTHER" id="PTHR11092">
    <property type="entry name" value="SUGAR NUCLEOTIDE EPIMERASE RELATED"/>
    <property type="match status" value="1"/>
</dbReference>
<dbReference type="EMBL" id="MFIV01000237">
    <property type="protein sequence ID" value="OGF97189.1"/>
    <property type="molecule type" value="Genomic_DNA"/>
</dbReference>
<organism evidence="4 5">
    <name type="scientific">Candidatus Glassbacteria bacterium GWA2_58_10</name>
    <dbReference type="NCBI Taxonomy" id="1817865"/>
    <lineage>
        <taxon>Bacteria</taxon>
        <taxon>Candidatus Glassiibacteriota</taxon>
    </lineage>
</organism>
<feature type="domain" description="DUF1731" evidence="3">
    <location>
        <begin position="411"/>
        <end position="457"/>
    </location>
</feature>
<dbReference type="InterPro" id="IPR001509">
    <property type="entry name" value="Epimerase_deHydtase"/>
</dbReference>
<dbReference type="PANTHER" id="PTHR11092:SF0">
    <property type="entry name" value="EPIMERASE FAMILY PROTEIN SDR39U1"/>
    <property type="match status" value="1"/>
</dbReference>
<dbReference type="Pfam" id="PF01370">
    <property type="entry name" value="Epimerase"/>
    <property type="match status" value="1"/>
</dbReference>
<reference evidence="4 5" key="1">
    <citation type="journal article" date="2016" name="Nat. Commun.">
        <title>Thousands of microbial genomes shed light on interconnected biogeochemical processes in an aquifer system.</title>
        <authorList>
            <person name="Anantharaman K."/>
            <person name="Brown C.T."/>
            <person name="Hug L.A."/>
            <person name="Sharon I."/>
            <person name="Castelle C.J."/>
            <person name="Probst A.J."/>
            <person name="Thomas B.C."/>
            <person name="Singh A."/>
            <person name="Wilkins M.J."/>
            <person name="Karaoz U."/>
            <person name="Brodie E.L."/>
            <person name="Williams K.H."/>
            <person name="Hubbard S.S."/>
            <person name="Banfield J.F."/>
        </authorList>
    </citation>
    <scope>NUCLEOTIDE SEQUENCE [LARGE SCALE GENOMIC DNA]</scope>
</reference>
<dbReference type="Gene3D" id="3.30.530.20">
    <property type="match status" value="1"/>
</dbReference>
<dbReference type="SUPFAM" id="SSF51735">
    <property type="entry name" value="NAD(P)-binding Rossmann-fold domains"/>
    <property type="match status" value="1"/>
</dbReference>
<proteinExistence type="inferred from homology"/>
<dbReference type="Gene3D" id="3.40.50.720">
    <property type="entry name" value="NAD(P)-binding Rossmann-like Domain"/>
    <property type="match status" value="1"/>
</dbReference>
<evidence type="ECO:0000313" key="5">
    <source>
        <dbReference type="Proteomes" id="UP000176992"/>
    </source>
</evidence>
<dbReference type="Pfam" id="PF08338">
    <property type="entry name" value="DUF1731"/>
    <property type="match status" value="1"/>
</dbReference>
<evidence type="ECO:0000256" key="1">
    <source>
        <dbReference type="ARBA" id="ARBA00009353"/>
    </source>
</evidence>
<protein>
    <submittedName>
        <fullName evidence="4">TIGR01777 family protein</fullName>
    </submittedName>
</protein>
<evidence type="ECO:0000259" key="3">
    <source>
        <dbReference type="Pfam" id="PF08338"/>
    </source>
</evidence>
<evidence type="ECO:0000259" key="2">
    <source>
        <dbReference type="Pfam" id="PF01370"/>
    </source>
</evidence>
<dbReference type="InterPro" id="IPR013549">
    <property type="entry name" value="DUF1731"/>
</dbReference>
<comment type="caution">
    <text evidence="4">The sequence shown here is derived from an EMBL/GenBank/DDBJ whole genome shotgun (WGS) entry which is preliminary data.</text>
</comment>
<gene>
    <name evidence="4" type="ORF">A2Z86_07585</name>
</gene>
<comment type="similarity">
    <text evidence="1">Belongs to the NAD(P)-dependent epimerase/dehydratase family. SDR39U1 subfamily.</text>
</comment>
<sequence>MEKDTFTFHSRLAFPAQEVFDWHMRPGAIERLTPAWTRIEVNRRARRLGEGSLIELTTRIGPFKQHRLLERLELQPGRRFCDIQLEGPYPYWKHDQRFIPQDSGGCRTEDRLDYLIPYGRAGMRLAGGKIRKNLELVFEYRQAILARDLETHRRIVEIAGRRFKVLVTGSSGMIGRALVNFLASGGHTVIRLVRSREPASEGALYWDPAAGVLSRAGLEGLDAVVHLAGENIAAGRWTKKRMARLIASRLDSTRLLGETLKKLAHPPEVFLCASACGYYGDRGAEILDEEGDPGEGFLAGLASQWEAAAASAGPPGIRVVNLRFGMVLSPSGGALAALLPLFRLGAGGRLGNGKQYVSWISMEDALHAMAQALVEKSLRGPVNLVSPGAVTNSEFAGTLAHVLKRPALLPAPAPALKIALGRMAEEMLLSGCRVRPAKLEAGGFKFAHPELEAALRFLLGR</sequence>